<feature type="compositionally biased region" description="Pro residues" evidence="5">
    <location>
        <begin position="60"/>
        <end position="74"/>
    </location>
</feature>
<keyword evidence="2 6" id="KW-0812">Transmembrane</keyword>
<evidence type="ECO:0000256" key="4">
    <source>
        <dbReference type="ARBA" id="ARBA00023136"/>
    </source>
</evidence>
<gene>
    <name evidence="8" type="ORF">GUJ93_ZPchr0012g22203</name>
</gene>
<organism evidence="8 9">
    <name type="scientific">Zizania palustris</name>
    <name type="common">Northern wild rice</name>
    <dbReference type="NCBI Taxonomy" id="103762"/>
    <lineage>
        <taxon>Eukaryota</taxon>
        <taxon>Viridiplantae</taxon>
        <taxon>Streptophyta</taxon>
        <taxon>Embryophyta</taxon>
        <taxon>Tracheophyta</taxon>
        <taxon>Spermatophyta</taxon>
        <taxon>Magnoliopsida</taxon>
        <taxon>Liliopsida</taxon>
        <taxon>Poales</taxon>
        <taxon>Poaceae</taxon>
        <taxon>BOP clade</taxon>
        <taxon>Oryzoideae</taxon>
        <taxon>Oryzeae</taxon>
        <taxon>Zizaniinae</taxon>
        <taxon>Zizania</taxon>
    </lineage>
</organism>
<evidence type="ECO:0000313" key="8">
    <source>
        <dbReference type="EMBL" id="KAG8092073.1"/>
    </source>
</evidence>
<evidence type="ECO:0000256" key="3">
    <source>
        <dbReference type="ARBA" id="ARBA00022989"/>
    </source>
</evidence>
<sequence length="272" mass="29209">MAEQQKMRIHPVDLEAGGQRRLTAPLVPGGSLRSDKGNPGAATGSADRQPPRPTQTHLPPSQPPRRVAPPVPLPPPKRRRGCCCRFICCVVVTVVVLAVLAAAAVGALYLAFDPKAPRYSVDRLSVSAFQVDLMLTATARFDVTVTAANPNSRIGIYYEHGSSLSVWYESIRLAQGTLPAFYQGHHNTTVLAIVMAGQAQLGTAVMSALQDAQRTGAVPLLFRADVPVRVELGSLKLWKVTSRVRCDLVVDSLGVNSPINIKASNCKFSLKL</sequence>
<dbReference type="InterPro" id="IPR004864">
    <property type="entry name" value="LEA_2"/>
</dbReference>
<name>A0A8J5WN35_ZIZPA</name>
<dbReference type="Pfam" id="PF03168">
    <property type="entry name" value="LEA_2"/>
    <property type="match status" value="1"/>
</dbReference>
<evidence type="ECO:0000256" key="1">
    <source>
        <dbReference type="ARBA" id="ARBA00004167"/>
    </source>
</evidence>
<dbReference type="EMBL" id="JAAALK010000080">
    <property type="protein sequence ID" value="KAG8092073.1"/>
    <property type="molecule type" value="Genomic_DNA"/>
</dbReference>
<keyword evidence="3 6" id="KW-1133">Transmembrane helix</keyword>
<comment type="caution">
    <text evidence="8">The sequence shown here is derived from an EMBL/GenBank/DDBJ whole genome shotgun (WGS) entry which is preliminary data.</text>
</comment>
<reference evidence="8" key="1">
    <citation type="journal article" date="2021" name="bioRxiv">
        <title>Whole Genome Assembly and Annotation of Northern Wild Rice, Zizania palustris L., Supports a Whole Genome Duplication in the Zizania Genus.</title>
        <authorList>
            <person name="Haas M."/>
            <person name="Kono T."/>
            <person name="Macchietto M."/>
            <person name="Millas R."/>
            <person name="McGilp L."/>
            <person name="Shao M."/>
            <person name="Duquette J."/>
            <person name="Hirsch C.N."/>
            <person name="Kimball J."/>
        </authorList>
    </citation>
    <scope>NUCLEOTIDE SEQUENCE</scope>
    <source>
        <tissue evidence="8">Fresh leaf tissue</tissue>
    </source>
</reference>
<evidence type="ECO:0000256" key="6">
    <source>
        <dbReference type="SAM" id="Phobius"/>
    </source>
</evidence>
<reference evidence="8" key="2">
    <citation type="submission" date="2021-02" db="EMBL/GenBank/DDBJ databases">
        <authorList>
            <person name="Kimball J.A."/>
            <person name="Haas M.W."/>
            <person name="Macchietto M."/>
            <person name="Kono T."/>
            <person name="Duquette J."/>
            <person name="Shao M."/>
        </authorList>
    </citation>
    <scope>NUCLEOTIDE SEQUENCE</scope>
    <source>
        <tissue evidence="8">Fresh leaf tissue</tissue>
    </source>
</reference>
<evidence type="ECO:0000256" key="5">
    <source>
        <dbReference type="SAM" id="MobiDB-lite"/>
    </source>
</evidence>
<feature type="transmembrane region" description="Helical" evidence="6">
    <location>
        <begin position="86"/>
        <end position="112"/>
    </location>
</feature>
<accession>A0A8J5WN35</accession>
<protein>
    <recommendedName>
        <fullName evidence="7">Late embryogenesis abundant protein LEA-2 subgroup domain-containing protein</fullName>
    </recommendedName>
</protein>
<dbReference type="Proteomes" id="UP000729402">
    <property type="component" value="Unassembled WGS sequence"/>
</dbReference>
<dbReference type="PANTHER" id="PTHR31234">
    <property type="entry name" value="LATE EMBRYOGENESIS ABUNDANT (LEA) HYDROXYPROLINE-RICH GLYCOPROTEIN FAMILY"/>
    <property type="match status" value="1"/>
</dbReference>
<dbReference type="OrthoDB" id="1917746at2759"/>
<evidence type="ECO:0000259" key="7">
    <source>
        <dbReference type="Pfam" id="PF03168"/>
    </source>
</evidence>
<evidence type="ECO:0000256" key="2">
    <source>
        <dbReference type="ARBA" id="ARBA00022692"/>
    </source>
</evidence>
<dbReference type="GO" id="GO:0005886">
    <property type="term" value="C:plasma membrane"/>
    <property type="evidence" value="ECO:0007669"/>
    <property type="project" value="TreeGrafter"/>
</dbReference>
<comment type="subcellular location">
    <subcellularLocation>
        <location evidence="1">Membrane</location>
        <topology evidence="1">Single-pass membrane protein</topology>
    </subcellularLocation>
</comment>
<dbReference type="GO" id="GO:0098542">
    <property type="term" value="P:defense response to other organism"/>
    <property type="evidence" value="ECO:0007669"/>
    <property type="project" value="InterPro"/>
</dbReference>
<dbReference type="AlphaFoldDB" id="A0A8J5WN35"/>
<feature type="domain" description="Late embryogenesis abundant protein LEA-2 subgroup" evidence="7">
    <location>
        <begin position="144"/>
        <end position="246"/>
    </location>
</feature>
<feature type="region of interest" description="Disordered" evidence="5">
    <location>
        <begin position="1"/>
        <end position="74"/>
    </location>
</feature>
<keyword evidence="9" id="KW-1185">Reference proteome</keyword>
<keyword evidence="4 6" id="KW-0472">Membrane</keyword>
<dbReference type="PANTHER" id="PTHR31234:SF72">
    <property type="entry name" value="NDR1_HIN1-LIKE PROTEIN 6"/>
    <property type="match status" value="1"/>
</dbReference>
<evidence type="ECO:0000313" key="9">
    <source>
        <dbReference type="Proteomes" id="UP000729402"/>
    </source>
</evidence>
<proteinExistence type="predicted"/>
<dbReference type="InterPro" id="IPR044839">
    <property type="entry name" value="NDR1-like"/>
</dbReference>